<dbReference type="EMBL" id="JANAVB010040217">
    <property type="protein sequence ID" value="KAJ6798870.1"/>
    <property type="molecule type" value="Genomic_DNA"/>
</dbReference>
<accession>A0AAX6E4H0</accession>
<sequence>MLLAHAMERREEWGARVALRGGADSDRKSLVLASWVRRQRPSAVGSGGTARRRSPTHGAGIIAEGGSPKSEAARRGFSRWRLAGSQAAAHSACGMRRSRRRGISPWTWAAERQGDSSSGGGDEVFQRVANWWLGPGFKGCSRWRRPRRRGTVRQRSQDAVAQRGGRDGNNEAGSTQRRPRAR</sequence>
<feature type="compositionally biased region" description="Basic residues" evidence="1">
    <location>
        <begin position="141"/>
        <end position="152"/>
    </location>
</feature>
<evidence type="ECO:0000313" key="3">
    <source>
        <dbReference type="Proteomes" id="UP001140949"/>
    </source>
</evidence>
<evidence type="ECO:0000256" key="1">
    <source>
        <dbReference type="SAM" id="MobiDB-lite"/>
    </source>
</evidence>
<dbReference type="Proteomes" id="UP001140949">
    <property type="component" value="Unassembled WGS sequence"/>
</dbReference>
<dbReference type="AlphaFoldDB" id="A0AAX6E4H0"/>
<reference evidence="2" key="2">
    <citation type="submission" date="2023-04" db="EMBL/GenBank/DDBJ databases">
        <authorList>
            <person name="Bruccoleri R.E."/>
            <person name="Oakeley E.J."/>
            <person name="Faust A.-M."/>
            <person name="Dessus-Babus S."/>
            <person name="Altorfer M."/>
            <person name="Burckhardt D."/>
            <person name="Oertli M."/>
            <person name="Naumann U."/>
            <person name="Petersen F."/>
            <person name="Wong J."/>
        </authorList>
    </citation>
    <scope>NUCLEOTIDE SEQUENCE</scope>
    <source>
        <strain evidence="2">GSM-AAB239-AS_SAM_17_03QT</strain>
        <tissue evidence="2">Leaf</tissue>
    </source>
</reference>
<feature type="region of interest" description="Disordered" evidence="1">
    <location>
        <begin position="88"/>
        <end position="122"/>
    </location>
</feature>
<proteinExistence type="predicted"/>
<gene>
    <name evidence="2" type="ORF">M6B38_212405</name>
</gene>
<name>A0AAX6E4H0_IRIPA</name>
<reference evidence="2" key="1">
    <citation type="journal article" date="2023" name="GigaByte">
        <title>Genome assembly of the bearded iris, Iris pallida Lam.</title>
        <authorList>
            <person name="Bruccoleri R.E."/>
            <person name="Oakeley E.J."/>
            <person name="Faust A.M.E."/>
            <person name="Altorfer M."/>
            <person name="Dessus-Babus S."/>
            <person name="Burckhardt D."/>
            <person name="Oertli M."/>
            <person name="Naumann U."/>
            <person name="Petersen F."/>
            <person name="Wong J."/>
        </authorList>
    </citation>
    <scope>NUCLEOTIDE SEQUENCE</scope>
    <source>
        <strain evidence="2">GSM-AAB239-AS_SAM_17_03QT</strain>
    </source>
</reference>
<feature type="region of interest" description="Disordered" evidence="1">
    <location>
        <begin position="42"/>
        <end position="74"/>
    </location>
</feature>
<protein>
    <submittedName>
        <fullName evidence="2">Pollen-specific leucine-rich repeat extensin-like protein 4</fullName>
    </submittedName>
</protein>
<keyword evidence="3" id="KW-1185">Reference proteome</keyword>
<organism evidence="2 3">
    <name type="scientific">Iris pallida</name>
    <name type="common">Sweet iris</name>
    <dbReference type="NCBI Taxonomy" id="29817"/>
    <lineage>
        <taxon>Eukaryota</taxon>
        <taxon>Viridiplantae</taxon>
        <taxon>Streptophyta</taxon>
        <taxon>Embryophyta</taxon>
        <taxon>Tracheophyta</taxon>
        <taxon>Spermatophyta</taxon>
        <taxon>Magnoliopsida</taxon>
        <taxon>Liliopsida</taxon>
        <taxon>Asparagales</taxon>
        <taxon>Iridaceae</taxon>
        <taxon>Iridoideae</taxon>
        <taxon>Irideae</taxon>
        <taxon>Iris</taxon>
    </lineage>
</organism>
<feature type="region of interest" description="Disordered" evidence="1">
    <location>
        <begin position="140"/>
        <end position="182"/>
    </location>
</feature>
<comment type="caution">
    <text evidence="2">The sequence shown here is derived from an EMBL/GenBank/DDBJ whole genome shotgun (WGS) entry which is preliminary data.</text>
</comment>
<evidence type="ECO:0000313" key="2">
    <source>
        <dbReference type="EMBL" id="KAJ6798870.1"/>
    </source>
</evidence>